<dbReference type="AlphaFoldDB" id="A0A6J4LAQ5"/>
<feature type="region of interest" description="Disordered" evidence="1">
    <location>
        <begin position="1"/>
        <end position="20"/>
    </location>
</feature>
<reference evidence="2" key="1">
    <citation type="submission" date="2020-02" db="EMBL/GenBank/DDBJ databases">
        <authorList>
            <person name="Meier V. D."/>
        </authorList>
    </citation>
    <scope>NUCLEOTIDE SEQUENCE</scope>
    <source>
        <strain evidence="2">AVDCRST_MAG34</strain>
    </source>
</reference>
<gene>
    <name evidence="2" type="ORF">AVDCRST_MAG34-32</name>
</gene>
<evidence type="ECO:0000313" key="2">
    <source>
        <dbReference type="EMBL" id="CAA9326837.1"/>
    </source>
</evidence>
<feature type="non-terminal residue" evidence="2">
    <location>
        <position position="58"/>
    </location>
</feature>
<accession>A0A6J4LAQ5</accession>
<evidence type="ECO:0000256" key="1">
    <source>
        <dbReference type="SAM" id="MobiDB-lite"/>
    </source>
</evidence>
<name>A0A6J4LAQ5_9ACTN</name>
<sequence length="58" mass="5835">WRGPTSPPHGEIRGGPAPFGPTVLAPAARVTAVVYWAPGLPGCQPRAGLDRPAAAPAP</sequence>
<organism evidence="2">
    <name type="scientific">uncultured Nocardioidaceae bacterium</name>
    <dbReference type="NCBI Taxonomy" id="253824"/>
    <lineage>
        <taxon>Bacteria</taxon>
        <taxon>Bacillati</taxon>
        <taxon>Actinomycetota</taxon>
        <taxon>Actinomycetes</taxon>
        <taxon>Propionibacteriales</taxon>
        <taxon>Nocardioidaceae</taxon>
        <taxon>environmental samples</taxon>
    </lineage>
</organism>
<proteinExistence type="predicted"/>
<feature type="non-terminal residue" evidence="2">
    <location>
        <position position="1"/>
    </location>
</feature>
<protein>
    <submittedName>
        <fullName evidence="2">Uncharacterized protein</fullName>
    </submittedName>
</protein>
<dbReference type="EMBL" id="CADCUI010000004">
    <property type="protein sequence ID" value="CAA9326837.1"/>
    <property type="molecule type" value="Genomic_DNA"/>
</dbReference>